<proteinExistence type="predicted"/>
<name>A0A7N2MT09_QUELO</name>
<evidence type="ECO:0000256" key="1">
    <source>
        <dbReference type="SAM" id="MobiDB-lite"/>
    </source>
</evidence>
<reference evidence="2 3" key="1">
    <citation type="journal article" date="2016" name="G3 (Bethesda)">
        <title>First Draft Assembly and Annotation of the Genome of a California Endemic Oak Quercus lobata Nee (Fagaceae).</title>
        <authorList>
            <person name="Sork V.L."/>
            <person name="Fitz-Gibbon S.T."/>
            <person name="Puiu D."/>
            <person name="Crepeau M."/>
            <person name="Gugger P.F."/>
            <person name="Sherman R."/>
            <person name="Stevens K."/>
            <person name="Langley C.H."/>
            <person name="Pellegrini M."/>
            <person name="Salzberg S.L."/>
        </authorList>
    </citation>
    <scope>NUCLEOTIDE SEQUENCE [LARGE SCALE GENOMIC DNA]</scope>
    <source>
        <strain evidence="2 3">cv. SW786</strain>
    </source>
</reference>
<protein>
    <recommendedName>
        <fullName evidence="4">DUF4283 domain-containing protein</fullName>
    </recommendedName>
</protein>
<dbReference type="AlphaFoldDB" id="A0A7N2MT09"/>
<dbReference type="PANTHER" id="PTHR33116:SF84">
    <property type="entry name" value="RNA-DIRECTED DNA POLYMERASE"/>
    <property type="match status" value="1"/>
</dbReference>
<dbReference type="PANTHER" id="PTHR33116">
    <property type="entry name" value="REVERSE TRANSCRIPTASE ZINC-BINDING DOMAIN-CONTAINING PROTEIN-RELATED-RELATED"/>
    <property type="match status" value="1"/>
</dbReference>
<keyword evidence="3" id="KW-1185">Reference proteome</keyword>
<evidence type="ECO:0008006" key="4">
    <source>
        <dbReference type="Google" id="ProtNLM"/>
    </source>
</evidence>
<dbReference type="Gramene" id="QL10p051550:mrna">
    <property type="protein sequence ID" value="QL10p051550:mrna"/>
    <property type="gene ID" value="QL10p051550"/>
</dbReference>
<dbReference type="InParanoid" id="A0A7N2MT09"/>
<feature type="region of interest" description="Disordered" evidence="1">
    <location>
        <begin position="167"/>
        <end position="190"/>
    </location>
</feature>
<feature type="compositionally biased region" description="Basic and acidic residues" evidence="1">
    <location>
        <begin position="167"/>
        <end position="181"/>
    </location>
</feature>
<dbReference type="EnsemblPlants" id="QL10p051550:mrna">
    <property type="protein sequence ID" value="QL10p051550:mrna"/>
    <property type="gene ID" value="QL10p051550"/>
</dbReference>
<accession>A0A7N2MT09</accession>
<sequence>MLLRLPLAGAQLRDQPAVLEFFIPERINGRTIVKPPWDAVEEGIGERVNYLGGQFMDKSLPFHLVKNFVDHQWSQLGKVEVMTTERGILIWIKIFHLPVEYWNPECLSHITSGVGIPLYTDSLTEKQKWLGFEGLKVCVEIEANSPLPMTISVELRKDVYLENKMKEKPTEQVGDVNKEQKMSNGAPLSPLQPQGYNSVNVSLPNEKIRPEPNPMGSSLRSQVMVPVNSSSNERIGIVRKNLWSNLHSLNSQIGDQPCLIGGDFNIVKGPGERFDCFPPIGVEFFPPGVSDHATSFMFSQVEVEMVRDYHKEKGVARCTIKVDLKKAYDSIQLTIDIGKLSSRDCKPLIDKISARIHSRSARRLALAVIKQIEKSFNSYLWKGIDTEAKGAKVAWDRDCPSAGYEEMVIMQLEIRAKHDECLSGNWCGILLPFLNTHLFAETDHLFFECSITSRIWSQMLGFCDFHQAISSWSECLQWGLRILKMGGVKAIFFKIVYHIWLQRNASVYSNNSLSEEAIKASFE</sequence>
<dbReference type="Proteomes" id="UP000594261">
    <property type="component" value="Chromosome 10"/>
</dbReference>
<dbReference type="EMBL" id="LRBV02000010">
    <property type="status" value="NOT_ANNOTATED_CDS"/>
    <property type="molecule type" value="Genomic_DNA"/>
</dbReference>
<reference evidence="2" key="2">
    <citation type="submission" date="2021-01" db="UniProtKB">
        <authorList>
            <consortium name="EnsemblPlants"/>
        </authorList>
    </citation>
    <scope>IDENTIFICATION</scope>
</reference>
<evidence type="ECO:0000313" key="3">
    <source>
        <dbReference type="Proteomes" id="UP000594261"/>
    </source>
</evidence>
<evidence type="ECO:0000313" key="2">
    <source>
        <dbReference type="EnsemblPlants" id="QL10p051550:mrna"/>
    </source>
</evidence>
<organism evidence="2 3">
    <name type="scientific">Quercus lobata</name>
    <name type="common">Valley oak</name>
    <dbReference type="NCBI Taxonomy" id="97700"/>
    <lineage>
        <taxon>Eukaryota</taxon>
        <taxon>Viridiplantae</taxon>
        <taxon>Streptophyta</taxon>
        <taxon>Embryophyta</taxon>
        <taxon>Tracheophyta</taxon>
        <taxon>Spermatophyta</taxon>
        <taxon>Magnoliopsida</taxon>
        <taxon>eudicotyledons</taxon>
        <taxon>Gunneridae</taxon>
        <taxon>Pentapetalae</taxon>
        <taxon>rosids</taxon>
        <taxon>fabids</taxon>
        <taxon>Fagales</taxon>
        <taxon>Fagaceae</taxon>
        <taxon>Quercus</taxon>
    </lineage>
</organism>